<dbReference type="PANTHER" id="PTHR13789:SF318">
    <property type="entry name" value="GERANYLGERANYL DIPHOSPHATE REDUCTASE"/>
    <property type="match status" value="1"/>
</dbReference>
<evidence type="ECO:0000313" key="7">
    <source>
        <dbReference type="EMBL" id="TDL91018.1"/>
    </source>
</evidence>
<dbReference type="Proteomes" id="UP000294562">
    <property type="component" value="Unassembled WGS sequence"/>
</dbReference>
<dbReference type="EMBL" id="SMZO01000004">
    <property type="protein sequence ID" value="TDL91018.1"/>
    <property type="molecule type" value="Genomic_DNA"/>
</dbReference>
<dbReference type="PANTHER" id="PTHR13789">
    <property type="entry name" value="MONOOXYGENASE"/>
    <property type="match status" value="1"/>
</dbReference>
<dbReference type="Pfam" id="PF01494">
    <property type="entry name" value="FAD_binding_3"/>
    <property type="match status" value="1"/>
</dbReference>
<dbReference type="OrthoDB" id="4230779at2"/>
<dbReference type="GO" id="GO:0071949">
    <property type="term" value="F:FAD binding"/>
    <property type="evidence" value="ECO:0007669"/>
    <property type="project" value="InterPro"/>
</dbReference>
<protein>
    <submittedName>
        <fullName evidence="7">FAD-binding protein</fullName>
    </submittedName>
</protein>
<dbReference type="SUPFAM" id="SSF51905">
    <property type="entry name" value="FAD/NAD(P)-binding domain"/>
    <property type="match status" value="1"/>
</dbReference>
<gene>
    <name evidence="7" type="ORF">E2L05_02945</name>
</gene>
<proteinExistence type="predicted"/>
<evidence type="ECO:0000313" key="8">
    <source>
        <dbReference type="Proteomes" id="UP000294562"/>
    </source>
</evidence>
<evidence type="ECO:0000256" key="2">
    <source>
        <dbReference type="ARBA" id="ARBA00022630"/>
    </source>
</evidence>
<keyword evidence="2" id="KW-0285">Flavoprotein</keyword>
<dbReference type="PRINTS" id="PR00420">
    <property type="entry name" value="RNGMNOXGNASE"/>
</dbReference>
<dbReference type="SUPFAM" id="SSF54373">
    <property type="entry name" value="FAD-linked reductases, C-terminal domain"/>
    <property type="match status" value="1"/>
</dbReference>
<evidence type="ECO:0000256" key="1">
    <source>
        <dbReference type="ARBA" id="ARBA00001974"/>
    </source>
</evidence>
<dbReference type="InterPro" id="IPR002938">
    <property type="entry name" value="FAD-bd"/>
</dbReference>
<dbReference type="AlphaFoldDB" id="A0A4R6B549"/>
<comment type="cofactor">
    <cofactor evidence="1">
        <name>FAD</name>
        <dbReference type="ChEBI" id="CHEBI:57692"/>
    </cofactor>
</comment>
<reference evidence="7 8" key="1">
    <citation type="submission" date="2019-03" db="EMBL/GenBank/DDBJ databases">
        <title>Rhodobacteraceae bacterium SM1902, a new member of the family Rhodobacteraceae isolated from Yantai.</title>
        <authorList>
            <person name="Sun Y."/>
        </authorList>
    </citation>
    <scope>NUCLEOTIDE SEQUENCE [LARGE SCALE GENOMIC DNA]</scope>
    <source>
        <strain evidence="7 8">SM1902</strain>
    </source>
</reference>
<name>A0A4R6B549_9RHOB</name>
<organism evidence="7 8">
    <name type="scientific">Meridianimarinicoccus aquatilis</name>
    <dbReference type="NCBI Taxonomy" id="2552766"/>
    <lineage>
        <taxon>Bacteria</taxon>
        <taxon>Pseudomonadati</taxon>
        <taxon>Pseudomonadota</taxon>
        <taxon>Alphaproteobacteria</taxon>
        <taxon>Rhodobacterales</taxon>
        <taxon>Paracoccaceae</taxon>
        <taxon>Meridianimarinicoccus</taxon>
    </lineage>
</organism>
<evidence type="ECO:0000259" key="6">
    <source>
        <dbReference type="Pfam" id="PF01494"/>
    </source>
</evidence>
<dbReference type="GO" id="GO:0004497">
    <property type="term" value="F:monooxygenase activity"/>
    <property type="evidence" value="ECO:0007669"/>
    <property type="project" value="UniProtKB-KW"/>
</dbReference>
<evidence type="ECO:0000256" key="4">
    <source>
        <dbReference type="ARBA" id="ARBA00023002"/>
    </source>
</evidence>
<evidence type="ECO:0000256" key="3">
    <source>
        <dbReference type="ARBA" id="ARBA00022827"/>
    </source>
</evidence>
<feature type="domain" description="FAD-binding" evidence="6">
    <location>
        <begin position="6"/>
        <end position="340"/>
    </location>
</feature>
<dbReference type="InterPro" id="IPR050493">
    <property type="entry name" value="FAD-dep_Monooxygenase_BioMet"/>
</dbReference>
<keyword evidence="3" id="KW-0274">FAD</keyword>
<keyword evidence="5" id="KW-0503">Monooxygenase</keyword>
<dbReference type="Gene3D" id="3.50.50.60">
    <property type="entry name" value="FAD/NAD(P)-binding domain"/>
    <property type="match status" value="1"/>
</dbReference>
<comment type="caution">
    <text evidence="7">The sequence shown here is derived from an EMBL/GenBank/DDBJ whole genome shotgun (WGS) entry which is preliminary data.</text>
</comment>
<keyword evidence="4" id="KW-0560">Oxidoreductase</keyword>
<evidence type="ECO:0000256" key="5">
    <source>
        <dbReference type="ARBA" id="ARBA00023033"/>
    </source>
</evidence>
<keyword evidence="8" id="KW-1185">Reference proteome</keyword>
<dbReference type="InterPro" id="IPR036188">
    <property type="entry name" value="FAD/NAD-bd_sf"/>
</dbReference>
<sequence>MLIGQDITIVGAGIGGLAAAIALARRGANVRVLERANALQEVGAGIQISPNGMAVLVALGVDFGLIPRSVIGKKVSLLDGRTGRLALSLDLNAIKTPHPWLFAHRADLLDCLTAAARDAGVVIETGVPVAAVDLVDGGVDLEFWDNTNLTTRVVIGADGVHSVARQAVDRVSKPRFTGQVAWRALVPGDGTAAPEARVYMGSGRHLVTYPLRGGHLTNIVAVQERQAWTEDGWHHQDDPNNLRHAFKDFGPEVRDLLDQVDETHLWGLFRHAVAPNWHKGPVTLVGDAVHPTLPFMAQGACMALEDAWALAASMSLHNTPEMAFAAYQASRRARCVKIVAAANTNARAYHFGNVLRPLAHTAMRMSQAIAPNAPLRRLAWLYEYDVTRAMG</sequence>
<accession>A0A4R6B549</accession>